<reference evidence="1 2" key="1">
    <citation type="journal article" date="2023" name="Mol. Biol. Evol.">
        <title>Genomics of Secondarily Temperate Adaptation in the Only Non-Antarctic Icefish.</title>
        <authorList>
            <person name="Rivera-Colon A.G."/>
            <person name="Rayamajhi N."/>
            <person name="Minhas B.F."/>
            <person name="Madrigal G."/>
            <person name="Bilyk K.T."/>
            <person name="Yoon V."/>
            <person name="Hune M."/>
            <person name="Gregory S."/>
            <person name="Cheng C.H.C."/>
            <person name="Catchen J.M."/>
        </authorList>
    </citation>
    <scope>NUCLEOTIDE SEQUENCE [LARGE SCALE GENOMIC DNA]</scope>
    <source>
        <strain evidence="1">JC2023a</strain>
    </source>
</reference>
<proteinExistence type="predicted"/>
<sequence>MKQHIALLPQGTITTRQQMPKIQAFAIFITHIYAKWWLTCEKSVDAAWNDLTLYHHLQAYKAVDEGIAASAIKALERHRWYLTGEMLPLALFSSKVPNEDKRALASAILEHKPADLPMHIPEQRFGTGFGKSKFPTLLPTTSLADLANKDCWFGMHQLHIDPECMSLDVKEWATNAVFKKSEVNVCAMNVVNDCAERGVKLTSDFVAVARKEQHLQNVLQAVEHDRSQQPNLRRCKHKVIAS</sequence>
<gene>
    <name evidence="1" type="ORF">CesoFtcFv8_027136</name>
</gene>
<dbReference type="PANTHER" id="PTHR46113:SF1">
    <property type="entry name" value="PEPTIDASE M17 LEUCYL AMINOPEPTIDASE N-TERMINAL DOMAIN-CONTAINING PROTEIN"/>
    <property type="match status" value="1"/>
</dbReference>
<evidence type="ECO:0000313" key="1">
    <source>
        <dbReference type="EMBL" id="KAK5876138.1"/>
    </source>
</evidence>
<dbReference type="AlphaFoldDB" id="A0AAN8B0Y7"/>
<keyword evidence="2" id="KW-1185">Reference proteome</keyword>
<protein>
    <submittedName>
        <fullName evidence="1">Uncharacterized protein</fullName>
    </submittedName>
</protein>
<dbReference type="PANTHER" id="PTHR46113">
    <property type="entry name" value="SNAC DOMAIN-CONTAINING PROTEIN"/>
    <property type="match status" value="1"/>
</dbReference>
<organism evidence="1 2">
    <name type="scientific">Champsocephalus esox</name>
    <name type="common">pike icefish</name>
    <dbReference type="NCBI Taxonomy" id="159716"/>
    <lineage>
        <taxon>Eukaryota</taxon>
        <taxon>Metazoa</taxon>
        <taxon>Chordata</taxon>
        <taxon>Craniata</taxon>
        <taxon>Vertebrata</taxon>
        <taxon>Euteleostomi</taxon>
        <taxon>Actinopterygii</taxon>
        <taxon>Neopterygii</taxon>
        <taxon>Teleostei</taxon>
        <taxon>Neoteleostei</taxon>
        <taxon>Acanthomorphata</taxon>
        <taxon>Eupercaria</taxon>
        <taxon>Perciformes</taxon>
        <taxon>Notothenioidei</taxon>
        <taxon>Channichthyidae</taxon>
        <taxon>Champsocephalus</taxon>
    </lineage>
</organism>
<dbReference type="Proteomes" id="UP001335648">
    <property type="component" value="Unassembled WGS sequence"/>
</dbReference>
<evidence type="ECO:0000313" key="2">
    <source>
        <dbReference type="Proteomes" id="UP001335648"/>
    </source>
</evidence>
<name>A0AAN8B0Y7_9TELE</name>
<accession>A0AAN8B0Y7</accession>
<comment type="caution">
    <text evidence="1">The sequence shown here is derived from an EMBL/GenBank/DDBJ whole genome shotgun (WGS) entry which is preliminary data.</text>
</comment>
<dbReference type="EMBL" id="JAULUE010002068">
    <property type="protein sequence ID" value="KAK5876138.1"/>
    <property type="molecule type" value="Genomic_DNA"/>
</dbReference>